<evidence type="ECO:0000256" key="3">
    <source>
        <dbReference type="ARBA" id="ARBA00022603"/>
    </source>
</evidence>
<dbReference type="Gene3D" id="3.40.1010.10">
    <property type="entry name" value="Cobalt-precorrin-4 Transmethylase, Domain 1"/>
    <property type="match status" value="1"/>
</dbReference>
<comment type="similarity">
    <text evidence="6">Belongs to the methyltransferase superfamily. RsmI family.</text>
</comment>
<dbReference type="Pfam" id="PF23016">
    <property type="entry name" value="RsmI_C"/>
    <property type="match status" value="1"/>
</dbReference>
<accession>A0A0C6FJS8</accession>
<keyword evidence="3 6" id="KW-0489">Methyltransferase</keyword>
<evidence type="ECO:0000313" key="11">
    <source>
        <dbReference type="Proteomes" id="UP000061432"/>
    </source>
</evidence>
<dbReference type="Gene3D" id="3.30.950.10">
    <property type="entry name" value="Methyltransferase, Cobalt-precorrin-4 Transmethylase, Domain 2"/>
    <property type="match status" value="1"/>
</dbReference>
<dbReference type="InterPro" id="IPR018063">
    <property type="entry name" value="SAM_MeTrfase_RsmI_CS"/>
</dbReference>
<dbReference type="InterPro" id="IPR014777">
    <property type="entry name" value="4pyrrole_Mease_sub1"/>
</dbReference>
<dbReference type="InterPro" id="IPR035996">
    <property type="entry name" value="4pyrrol_Methylase_sf"/>
</dbReference>
<protein>
    <recommendedName>
        <fullName evidence="6">Ribosomal RNA small subunit methyltransferase I</fullName>
        <ecNumber evidence="6">2.1.1.198</ecNumber>
    </recommendedName>
    <alternativeName>
        <fullName evidence="6">16S rRNA 2'-O-ribose C1402 methyltransferase</fullName>
    </alternativeName>
    <alternativeName>
        <fullName evidence="6">rRNA (cytidine-2'-O-)-methyltransferase RsmI</fullName>
    </alternativeName>
</protein>
<dbReference type="FunFam" id="3.40.1010.10:FF:000007">
    <property type="entry name" value="Ribosomal RNA small subunit methyltransferase I"/>
    <property type="match status" value="1"/>
</dbReference>
<dbReference type="OrthoDB" id="9809084at2"/>
<dbReference type="Proteomes" id="UP000061432">
    <property type="component" value="Chromosome"/>
</dbReference>
<gene>
    <name evidence="6" type="primary">rsmI</name>
    <name evidence="10" type="ORF">Maq22A_c10430</name>
</gene>
<dbReference type="PANTHER" id="PTHR46111:SF1">
    <property type="entry name" value="RIBOSOMAL RNA SMALL SUBUNIT METHYLTRANSFERASE I"/>
    <property type="match status" value="1"/>
</dbReference>
<evidence type="ECO:0000259" key="8">
    <source>
        <dbReference type="Pfam" id="PF00590"/>
    </source>
</evidence>
<feature type="region of interest" description="Disordered" evidence="7">
    <location>
        <begin position="1"/>
        <end position="33"/>
    </location>
</feature>
<dbReference type="FunFam" id="3.30.950.10:FF:000002">
    <property type="entry name" value="Ribosomal RNA small subunit methyltransferase I"/>
    <property type="match status" value="1"/>
</dbReference>
<sequence length="335" mass="34789">MARGREAVAVSRAMTQRSDDSRRRSPDRSATGRGPAVYTAFGLAAEADPLPPGLHVVATPIGNLKDVSFRALATLAAADAVLAEDTRVTRTLLAHYGITTPLVAYHEHSGEGVRDRMIARMQGGEALALVSDAGTPLVSDPGFKLVQAAIAAGLAVTPIPGPSAAITALVAAGLPTDRFFFEGFLPQKSGARRNRLAMLAGVPGTLVLFEAPHRLPEMLADAAEVLGGTRPAAVARELTKLFETVRRGDLASLAAEYAAAGPPKGEVVVVIGTAPEDAPGPEHDADLDARIEAALARHSIKDAASLVADETGLKRREVYARALVLARRGGDAGEA</sequence>
<dbReference type="InterPro" id="IPR000878">
    <property type="entry name" value="4pyrrol_Mease"/>
</dbReference>
<evidence type="ECO:0000313" key="10">
    <source>
        <dbReference type="EMBL" id="BAQ45364.1"/>
    </source>
</evidence>
<comment type="subcellular location">
    <subcellularLocation>
        <location evidence="6">Cytoplasm</location>
    </subcellularLocation>
</comment>
<dbReference type="PROSITE" id="PS01296">
    <property type="entry name" value="RSMI"/>
    <property type="match status" value="1"/>
</dbReference>
<dbReference type="PATRIC" id="fig|270351.10.peg.2008"/>
<reference evidence="11" key="2">
    <citation type="submission" date="2015-01" db="EMBL/GenBank/DDBJ databases">
        <title>Complete genome sequence of Methylobacterium aquaticum strain 22A.</title>
        <authorList>
            <person name="Tani A."/>
            <person name="Ogura Y."/>
            <person name="Hayashi T."/>
        </authorList>
    </citation>
    <scope>NUCLEOTIDE SEQUENCE [LARGE SCALE GENOMIC DNA]</scope>
    <source>
        <strain evidence="11">MA-22A</strain>
    </source>
</reference>
<dbReference type="CDD" id="cd11648">
    <property type="entry name" value="RsmI"/>
    <property type="match status" value="1"/>
</dbReference>
<dbReference type="SUPFAM" id="SSF53790">
    <property type="entry name" value="Tetrapyrrole methylase"/>
    <property type="match status" value="1"/>
</dbReference>
<organism evidence="10 11">
    <name type="scientific">Methylobacterium aquaticum</name>
    <dbReference type="NCBI Taxonomy" id="270351"/>
    <lineage>
        <taxon>Bacteria</taxon>
        <taxon>Pseudomonadati</taxon>
        <taxon>Pseudomonadota</taxon>
        <taxon>Alphaproteobacteria</taxon>
        <taxon>Hyphomicrobiales</taxon>
        <taxon>Methylobacteriaceae</taxon>
        <taxon>Methylobacterium</taxon>
    </lineage>
</organism>
<name>A0A0C6FJS8_9HYPH</name>
<dbReference type="EMBL" id="AP014704">
    <property type="protein sequence ID" value="BAQ45364.1"/>
    <property type="molecule type" value="Genomic_DNA"/>
</dbReference>
<keyword evidence="5 6" id="KW-0949">S-adenosyl-L-methionine</keyword>
<dbReference type="KEGG" id="maqu:Maq22A_c10430"/>
<feature type="compositionally biased region" description="Basic and acidic residues" evidence="7">
    <location>
        <begin position="17"/>
        <end position="27"/>
    </location>
</feature>
<dbReference type="AlphaFoldDB" id="A0A0C6FJS8"/>
<evidence type="ECO:0000259" key="9">
    <source>
        <dbReference type="Pfam" id="PF23016"/>
    </source>
</evidence>
<dbReference type="PANTHER" id="PTHR46111">
    <property type="entry name" value="RIBOSOMAL RNA SMALL SUBUNIT METHYLTRANSFERASE I"/>
    <property type="match status" value="1"/>
</dbReference>
<feature type="domain" description="Tetrapyrrole methylase" evidence="8">
    <location>
        <begin position="54"/>
        <end position="253"/>
    </location>
</feature>
<dbReference type="EC" id="2.1.1.198" evidence="6"/>
<dbReference type="GO" id="GO:0070677">
    <property type="term" value="F:rRNA (cytosine-2'-O-)-methyltransferase activity"/>
    <property type="evidence" value="ECO:0007669"/>
    <property type="project" value="UniProtKB-UniRule"/>
</dbReference>
<keyword evidence="2 6" id="KW-0698">rRNA processing</keyword>
<evidence type="ECO:0000256" key="1">
    <source>
        <dbReference type="ARBA" id="ARBA00022490"/>
    </source>
</evidence>
<evidence type="ECO:0000256" key="4">
    <source>
        <dbReference type="ARBA" id="ARBA00022679"/>
    </source>
</evidence>
<dbReference type="InterPro" id="IPR008189">
    <property type="entry name" value="rRNA_ssu_MeTfrase_I"/>
</dbReference>
<dbReference type="HAMAP" id="MF_01877">
    <property type="entry name" value="16SrRNA_methyltr_I"/>
    <property type="match status" value="1"/>
</dbReference>
<dbReference type="NCBIfam" id="TIGR00096">
    <property type="entry name" value="16S rRNA (cytidine(1402)-2'-O)-methyltransferase"/>
    <property type="match status" value="1"/>
</dbReference>
<dbReference type="PIRSF" id="PIRSF005917">
    <property type="entry name" value="MTase_YraL"/>
    <property type="match status" value="1"/>
</dbReference>
<evidence type="ECO:0000256" key="6">
    <source>
        <dbReference type="HAMAP-Rule" id="MF_01877"/>
    </source>
</evidence>
<dbReference type="Pfam" id="PF00590">
    <property type="entry name" value="TP_methylase"/>
    <property type="match status" value="1"/>
</dbReference>
<reference evidence="10 11" key="1">
    <citation type="journal article" date="2015" name="Genome Announc.">
        <title>Complete Genome Sequence of Methylobacterium aquaticum Strain 22A, Isolated from Racomitrium japonicum Moss.</title>
        <authorList>
            <person name="Tani A."/>
            <person name="Ogura Y."/>
            <person name="Hayashi T."/>
            <person name="Kimbara K."/>
        </authorList>
    </citation>
    <scope>NUCLEOTIDE SEQUENCE [LARGE SCALE GENOMIC DNA]</scope>
    <source>
        <strain evidence="10 11">MA-22A</strain>
    </source>
</reference>
<comment type="function">
    <text evidence="6">Catalyzes the 2'-O-methylation of the ribose of cytidine 1402 (C1402) in 16S rRNA.</text>
</comment>
<evidence type="ECO:0000256" key="2">
    <source>
        <dbReference type="ARBA" id="ARBA00022552"/>
    </source>
</evidence>
<dbReference type="GO" id="GO:0005737">
    <property type="term" value="C:cytoplasm"/>
    <property type="evidence" value="ECO:0007669"/>
    <property type="project" value="UniProtKB-SubCell"/>
</dbReference>
<comment type="catalytic activity">
    <reaction evidence="6">
        <text>cytidine(1402) in 16S rRNA + S-adenosyl-L-methionine = 2'-O-methylcytidine(1402) in 16S rRNA + S-adenosyl-L-homocysteine + H(+)</text>
        <dbReference type="Rhea" id="RHEA:42924"/>
        <dbReference type="Rhea" id="RHEA-COMP:10285"/>
        <dbReference type="Rhea" id="RHEA-COMP:10286"/>
        <dbReference type="ChEBI" id="CHEBI:15378"/>
        <dbReference type="ChEBI" id="CHEBI:57856"/>
        <dbReference type="ChEBI" id="CHEBI:59789"/>
        <dbReference type="ChEBI" id="CHEBI:74495"/>
        <dbReference type="ChEBI" id="CHEBI:82748"/>
        <dbReference type="EC" id="2.1.1.198"/>
    </reaction>
</comment>
<dbReference type="InterPro" id="IPR014776">
    <property type="entry name" value="4pyrrole_Mease_sub2"/>
</dbReference>
<dbReference type="InterPro" id="IPR053910">
    <property type="entry name" value="RsmI_HTH"/>
</dbReference>
<keyword evidence="1 6" id="KW-0963">Cytoplasm</keyword>
<keyword evidence="4 6" id="KW-0808">Transferase</keyword>
<feature type="domain" description="RsmI HTH" evidence="9">
    <location>
        <begin position="282"/>
        <end position="325"/>
    </location>
</feature>
<evidence type="ECO:0000256" key="7">
    <source>
        <dbReference type="SAM" id="MobiDB-lite"/>
    </source>
</evidence>
<dbReference type="STRING" id="270351.Maq22A_c10430"/>
<proteinExistence type="inferred from homology"/>
<evidence type="ECO:0000256" key="5">
    <source>
        <dbReference type="ARBA" id="ARBA00022691"/>
    </source>
</evidence>